<dbReference type="InterPro" id="IPR027417">
    <property type="entry name" value="P-loop_NTPase"/>
</dbReference>
<dbReference type="Pfam" id="PF08352">
    <property type="entry name" value="oligo_HPY"/>
    <property type="match status" value="1"/>
</dbReference>
<dbReference type="PANTHER" id="PTHR43297:SF2">
    <property type="entry name" value="DIPEPTIDE TRANSPORT ATP-BINDING PROTEIN DPPD"/>
    <property type="match status" value="1"/>
</dbReference>
<dbReference type="Gene3D" id="3.40.50.300">
    <property type="entry name" value="P-loop containing nucleotide triphosphate hydrolases"/>
    <property type="match status" value="1"/>
</dbReference>
<dbReference type="SUPFAM" id="SSF52540">
    <property type="entry name" value="P-loop containing nucleoside triphosphate hydrolases"/>
    <property type="match status" value="1"/>
</dbReference>
<proteinExistence type="inferred from homology"/>
<evidence type="ECO:0000313" key="10">
    <source>
        <dbReference type="Proteomes" id="UP001595711"/>
    </source>
</evidence>
<sequence length="355" mass="37854">MEPLIEISGLTVDFEQGRRVSRALHGVNLSLAPGGSLGLVGESGSGKSVTWLAALGLLPGRAKVGGRVRLRGADLLGRPVRELERVRGRHVAMIFQDPSSSLNPVLRIGRQIGEALKLHRGLTGAGAETEARRLLDRVGIANAAQRLRDYPHELSGGMNQRAMIAMALAGEPDLLIADEPTTALDATVQAQILALLQEIRRDTGMAMVLISHDLGVVAENVERVCVMYAGRLVEEAPAAALFARPRHPYTRGLLAALPALDGPRQRLAAIPGSVPEPWNLPAGCAFAPRCTEADDACHHQPPPDVPVSRSERVLCFRAGYVRDVNGRELPEPANLPDEALTAVRAGPIRSGEVPA</sequence>
<evidence type="ECO:0000256" key="6">
    <source>
        <dbReference type="ARBA" id="ARBA00022840"/>
    </source>
</evidence>
<evidence type="ECO:0000256" key="5">
    <source>
        <dbReference type="ARBA" id="ARBA00022741"/>
    </source>
</evidence>
<dbReference type="RefSeq" id="WP_379726535.1">
    <property type="nucleotide sequence ID" value="NZ_JBHRYJ010000002.1"/>
</dbReference>
<reference evidence="10" key="1">
    <citation type="journal article" date="2019" name="Int. J. Syst. Evol. Microbiol.">
        <title>The Global Catalogue of Microorganisms (GCM) 10K type strain sequencing project: providing services to taxonomists for standard genome sequencing and annotation.</title>
        <authorList>
            <consortium name="The Broad Institute Genomics Platform"/>
            <consortium name="The Broad Institute Genome Sequencing Center for Infectious Disease"/>
            <person name="Wu L."/>
            <person name="Ma J."/>
        </authorList>
    </citation>
    <scope>NUCLEOTIDE SEQUENCE [LARGE SCALE GENOMIC DNA]</scope>
    <source>
        <strain evidence="10">KCTC 42182</strain>
    </source>
</reference>
<keyword evidence="4" id="KW-1003">Cell membrane</keyword>
<dbReference type="Proteomes" id="UP001595711">
    <property type="component" value="Unassembled WGS sequence"/>
</dbReference>
<keyword evidence="6 9" id="KW-0067">ATP-binding</keyword>
<dbReference type="PANTHER" id="PTHR43297">
    <property type="entry name" value="OLIGOPEPTIDE TRANSPORT ATP-BINDING PROTEIN APPD"/>
    <property type="match status" value="1"/>
</dbReference>
<comment type="subcellular location">
    <subcellularLocation>
        <location evidence="1">Cell inner membrane</location>
        <topology evidence="1">Peripheral membrane protein</topology>
    </subcellularLocation>
</comment>
<dbReference type="InterPro" id="IPR013563">
    <property type="entry name" value="Oligopep_ABC_C"/>
</dbReference>
<keyword evidence="10" id="KW-1185">Reference proteome</keyword>
<accession>A0ABV7VFI2</accession>
<evidence type="ECO:0000256" key="1">
    <source>
        <dbReference type="ARBA" id="ARBA00004417"/>
    </source>
</evidence>
<gene>
    <name evidence="9" type="ORF">ACFOOQ_11940</name>
</gene>
<dbReference type="InterPro" id="IPR050388">
    <property type="entry name" value="ABC_Ni/Peptide_Import"/>
</dbReference>
<dbReference type="InterPro" id="IPR003439">
    <property type="entry name" value="ABC_transporter-like_ATP-bd"/>
</dbReference>
<comment type="caution">
    <text evidence="9">The sequence shown here is derived from an EMBL/GenBank/DDBJ whole genome shotgun (WGS) entry which is preliminary data.</text>
</comment>
<dbReference type="CDD" id="cd03257">
    <property type="entry name" value="ABC_NikE_OppD_transporters"/>
    <property type="match status" value="1"/>
</dbReference>
<protein>
    <submittedName>
        <fullName evidence="9">ABC transporter ATP-binding protein</fullName>
    </submittedName>
</protein>
<dbReference type="Pfam" id="PF00005">
    <property type="entry name" value="ABC_tran"/>
    <property type="match status" value="1"/>
</dbReference>
<evidence type="ECO:0000256" key="2">
    <source>
        <dbReference type="ARBA" id="ARBA00005417"/>
    </source>
</evidence>
<name>A0ABV7VFI2_9PROT</name>
<evidence type="ECO:0000259" key="8">
    <source>
        <dbReference type="PROSITE" id="PS50893"/>
    </source>
</evidence>
<keyword evidence="3" id="KW-0813">Transport</keyword>
<dbReference type="GO" id="GO:0005524">
    <property type="term" value="F:ATP binding"/>
    <property type="evidence" value="ECO:0007669"/>
    <property type="project" value="UniProtKB-KW"/>
</dbReference>
<feature type="domain" description="ABC transporter" evidence="8">
    <location>
        <begin position="5"/>
        <end position="254"/>
    </location>
</feature>
<comment type="similarity">
    <text evidence="2">Belongs to the ABC transporter superfamily.</text>
</comment>
<dbReference type="EMBL" id="JBHRYJ010000002">
    <property type="protein sequence ID" value="MFC3676259.1"/>
    <property type="molecule type" value="Genomic_DNA"/>
</dbReference>
<dbReference type="InterPro" id="IPR003593">
    <property type="entry name" value="AAA+_ATPase"/>
</dbReference>
<dbReference type="NCBIfam" id="TIGR01727">
    <property type="entry name" value="oligo_HPY"/>
    <property type="match status" value="1"/>
</dbReference>
<dbReference type="SMART" id="SM00382">
    <property type="entry name" value="AAA"/>
    <property type="match status" value="1"/>
</dbReference>
<keyword evidence="5" id="KW-0547">Nucleotide-binding</keyword>
<organism evidence="9 10">
    <name type="scientific">Ferrovibrio xuzhouensis</name>
    <dbReference type="NCBI Taxonomy" id="1576914"/>
    <lineage>
        <taxon>Bacteria</taxon>
        <taxon>Pseudomonadati</taxon>
        <taxon>Pseudomonadota</taxon>
        <taxon>Alphaproteobacteria</taxon>
        <taxon>Rhodospirillales</taxon>
        <taxon>Rhodospirillaceae</taxon>
        <taxon>Ferrovibrio</taxon>
    </lineage>
</organism>
<keyword evidence="7" id="KW-0472">Membrane</keyword>
<dbReference type="PROSITE" id="PS50893">
    <property type="entry name" value="ABC_TRANSPORTER_2"/>
    <property type="match status" value="1"/>
</dbReference>
<evidence type="ECO:0000256" key="7">
    <source>
        <dbReference type="ARBA" id="ARBA00023136"/>
    </source>
</evidence>
<evidence type="ECO:0000313" key="9">
    <source>
        <dbReference type="EMBL" id="MFC3676259.1"/>
    </source>
</evidence>
<evidence type="ECO:0000256" key="3">
    <source>
        <dbReference type="ARBA" id="ARBA00022448"/>
    </source>
</evidence>
<evidence type="ECO:0000256" key="4">
    <source>
        <dbReference type="ARBA" id="ARBA00022475"/>
    </source>
</evidence>